<dbReference type="Proteomes" id="UP000602905">
    <property type="component" value="Unassembled WGS sequence"/>
</dbReference>
<feature type="domain" description="Glucose-methanol-choline oxidoreductase C-terminal" evidence="5">
    <location>
        <begin position="315"/>
        <end position="393"/>
    </location>
</feature>
<comment type="cofactor">
    <cofactor evidence="1">
        <name>FAD</name>
        <dbReference type="ChEBI" id="CHEBI:57692"/>
    </cofactor>
</comment>
<dbReference type="OrthoDB" id="269227at2759"/>
<feature type="compositionally biased region" description="Polar residues" evidence="3">
    <location>
        <begin position="78"/>
        <end position="91"/>
    </location>
</feature>
<sequence>MSDRSSELATNWSAETLKLTHGGPEQSWLAAPLSRSPHPRISSRQFSAGLSACQKVRRQMRVWTTAESGQRRHRADQVPSSSEPGESDSFRFSDSATLSVDLWRCTTNTYYKSASHRSNYIVLTGAQAIKIEFDHSEEDAVARRVSCCFKSKPLTAKARKNVLPAGILLTPQLLELGGVGNGNVLKKQKISLNVDLPVVGENYQDHILVLIIYKVKKAFVTYDNLGYNYTFRAAAEAQYSKKTRNGLLTAFHFMLSHIDLGHLASSSTIAHIHRLLWKDVKKEKPKLSTLTTYPNKLVCFLRSVTYLFLNLPTGVDQSVLVESIKFADKIAKAESLATTYVTEQNPSANMKSDKDFGKRVKGNNRPLHHSVETAAMAPKLLRGVVNAELKVHASVILMHLAARLHHTAYGIAERAADVIKSDSGFEV</sequence>
<dbReference type="AlphaFoldDB" id="A0A8H7LXL8"/>
<accession>A0A8H7LXL8</accession>
<comment type="caution">
    <text evidence="6">The sequence shown here is derived from an EMBL/GenBank/DDBJ whole genome shotgun (WGS) entry which is preliminary data.</text>
</comment>
<feature type="region of interest" description="Disordered" evidence="3">
    <location>
        <begin position="63"/>
        <end position="91"/>
    </location>
</feature>
<evidence type="ECO:0000256" key="3">
    <source>
        <dbReference type="SAM" id="MobiDB-lite"/>
    </source>
</evidence>
<evidence type="ECO:0000259" key="5">
    <source>
        <dbReference type="Pfam" id="PF05199"/>
    </source>
</evidence>
<comment type="similarity">
    <text evidence="2">Belongs to the GMC oxidoreductase family.</text>
</comment>
<evidence type="ECO:0000313" key="6">
    <source>
        <dbReference type="EMBL" id="KAF8707751.1"/>
    </source>
</evidence>
<evidence type="ECO:0000256" key="2">
    <source>
        <dbReference type="ARBA" id="ARBA00010790"/>
    </source>
</evidence>
<dbReference type="InterPro" id="IPR012132">
    <property type="entry name" value="GMC_OxRdtase"/>
</dbReference>
<dbReference type="SUPFAM" id="SSF54373">
    <property type="entry name" value="FAD-linked reductases, C-terminal domain"/>
    <property type="match status" value="1"/>
</dbReference>
<gene>
    <name evidence="6" type="ORF">RHS03_03365</name>
</gene>
<dbReference type="InterPro" id="IPR007867">
    <property type="entry name" value="GMC_OxRtase_C"/>
</dbReference>
<feature type="domain" description="Glucose-methanol-choline oxidoreductase N-terminal" evidence="4">
    <location>
        <begin position="106"/>
        <end position="207"/>
    </location>
</feature>
<dbReference type="Gene3D" id="3.30.560.10">
    <property type="entry name" value="Glucose Oxidase, domain 3"/>
    <property type="match status" value="2"/>
</dbReference>
<dbReference type="SUPFAM" id="SSF51905">
    <property type="entry name" value="FAD/NAD(P)-binding domain"/>
    <property type="match status" value="1"/>
</dbReference>
<dbReference type="GO" id="GO:0016614">
    <property type="term" value="F:oxidoreductase activity, acting on CH-OH group of donors"/>
    <property type="evidence" value="ECO:0007669"/>
    <property type="project" value="InterPro"/>
</dbReference>
<dbReference type="Gene3D" id="3.50.50.60">
    <property type="entry name" value="FAD/NAD(P)-binding domain"/>
    <property type="match status" value="2"/>
</dbReference>
<dbReference type="GO" id="GO:0050660">
    <property type="term" value="F:flavin adenine dinucleotide binding"/>
    <property type="evidence" value="ECO:0007669"/>
    <property type="project" value="InterPro"/>
</dbReference>
<dbReference type="Pfam" id="PF00732">
    <property type="entry name" value="GMC_oxred_N"/>
    <property type="match status" value="1"/>
</dbReference>
<evidence type="ECO:0000259" key="4">
    <source>
        <dbReference type="Pfam" id="PF00732"/>
    </source>
</evidence>
<organism evidence="6 7">
    <name type="scientific">Rhizoctonia solani</name>
    <dbReference type="NCBI Taxonomy" id="456999"/>
    <lineage>
        <taxon>Eukaryota</taxon>
        <taxon>Fungi</taxon>
        <taxon>Dikarya</taxon>
        <taxon>Basidiomycota</taxon>
        <taxon>Agaricomycotina</taxon>
        <taxon>Agaricomycetes</taxon>
        <taxon>Cantharellales</taxon>
        <taxon>Ceratobasidiaceae</taxon>
        <taxon>Rhizoctonia</taxon>
    </lineage>
</organism>
<dbReference type="PANTHER" id="PTHR11552">
    <property type="entry name" value="GLUCOSE-METHANOL-CHOLINE GMC OXIDOREDUCTASE"/>
    <property type="match status" value="1"/>
</dbReference>
<evidence type="ECO:0000313" key="7">
    <source>
        <dbReference type="Proteomes" id="UP000602905"/>
    </source>
</evidence>
<proteinExistence type="inferred from homology"/>
<dbReference type="GO" id="GO:0044550">
    <property type="term" value="P:secondary metabolite biosynthetic process"/>
    <property type="evidence" value="ECO:0007669"/>
    <property type="project" value="TreeGrafter"/>
</dbReference>
<name>A0A8H7LXL8_9AGAM</name>
<dbReference type="EMBL" id="JACYCD010000049">
    <property type="protein sequence ID" value="KAF8707751.1"/>
    <property type="molecule type" value="Genomic_DNA"/>
</dbReference>
<dbReference type="Pfam" id="PF05199">
    <property type="entry name" value="GMC_oxred_C"/>
    <property type="match status" value="1"/>
</dbReference>
<dbReference type="InterPro" id="IPR000172">
    <property type="entry name" value="GMC_OxRdtase_N"/>
</dbReference>
<dbReference type="InterPro" id="IPR036188">
    <property type="entry name" value="FAD/NAD-bd_sf"/>
</dbReference>
<reference evidence="6" key="1">
    <citation type="submission" date="2020-09" db="EMBL/GenBank/DDBJ databases">
        <title>Comparative genome analyses of four rice-infecting Rhizoctonia solani isolates reveal extensive enrichment of homogalacturonan modification genes.</title>
        <authorList>
            <person name="Lee D.-Y."/>
            <person name="Jeon J."/>
            <person name="Kim K.-T."/>
            <person name="Cheong K."/>
            <person name="Song H."/>
            <person name="Choi G."/>
            <person name="Ko J."/>
            <person name="Opiyo S.O."/>
            <person name="Zuo S."/>
            <person name="Madhav S."/>
            <person name="Lee Y.-H."/>
            <person name="Wang G.-L."/>
        </authorList>
    </citation>
    <scope>NUCLEOTIDE SEQUENCE</scope>
    <source>
        <strain evidence="6">AG1-IA WGL</strain>
    </source>
</reference>
<evidence type="ECO:0000256" key="1">
    <source>
        <dbReference type="ARBA" id="ARBA00001974"/>
    </source>
</evidence>
<feature type="non-terminal residue" evidence="6">
    <location>
        <position position="1"/>
    </location>
</feature>
<protein>
    <submittedName>
        <fullName evidence="6">GMC oxidoreductase</fullName>
    </submittedName>
</protein>
<dbReference type="PANTHER" id="PTHR11552:SF115">
    <property type="entry name" value="DEHYDROGENASE XPTC-RELATED"/>
    <property type="match status" value="1"/>
</dbReference>